<dbReference type="EMBL" id="JARFVA010000006">
    <property type="protein sequence ID" value="MDF0708552.1"/>
    <property type="molecule type" value="Genomic_DNA"/>
</dbReference>
<dbReference type="Proteomes" id="UP001217083">
    <property type="component" value="Unassembled WGS sequence"/>
</dbReference>
<evidence type="ECO:0000313" key="2">
    <source>
        <dbReference type="Proteomes" id="UP001217083"/>
    </source>
</evidence>
<accession>A0ABT5XRW6</accession>
<keyword evidence="2" id="KW-1185">Reference proteome</keyword>
<protein>
    <submittedName>
        <fullName evidence="1">Uncharacterized protein</fullName>
    </submittedName>
</protein>
<reference evidence="1 2" key="1">
    <citation type="submission" date="2023-03" db="EMBL/GenBank/DDBJ databases">
        <title>Muricauda XX sp. nov. and Muricauda XXX sp. nov., two novel species isolated from Okinawa Trough.</title>
        <authorList>
            <person name="Cao W."/>
            <person name="Deng X."/>
        </authorList>
    </citation>
    <scope>NUCLEOTIDE SEQUENCE [LARGE SCALE GENOMIC DNA]</scope>
    <source>
        <strain evidence="1 2">81s02</strain>
    </source>
</reference>
<organism evidence="1 2">
    <name type="scientific">Flagellimonas okinawensis</name>
    <dbReference type="NCBI Taxonomy" id="3031324"/>
    <lineage>
        <taxon>Bacteria</taxon>
        <taxon>Pseudomonadati</taxon>
        <taxon>Bacteroidota</taxon>
        <taxon>Flavobacteriia</taxon>
        <taxon>Flavobacteriales</taxon>
        <taxon>Flavobacteriaceae</taxon>
        <taxon>Flagellimonas</taxon>
    </lineage>
</organism>
<sequence>MIKLLVRLLQQCSYSTNNNKSCYTKDDGFGHISMHIDTIAFMAYS</sequence>
<evidence type="ECO:0000313" key="1">
    <source>
        <dbReference type="EMBL" id="MDF0708552.1"/>
    </source>
</evidence>
<proteinExistence type="predicted"/>
<name>A0ABT5XRW6_9FLAO</name>
<gene>
    <name evidence="1" type="ORF">PY091_15105</name>
</gene>
<comment type="caution">
    <text evidence="1">The sequence shown here is derived from an EMBL/GenBank/DDBJ whole genome shotgun (WGS) entry which is preliminary data.</text>
</comment>